<feature type="chain" id="PRO_5037344097" description="YusW-like protein" evidence="2">
    <location>
        <begin position="22"/>
        <end position="190"/>
    </location>
</feature>
<dbReference type="Pfam" id="PF14039">
    <property type="entry name" value="YusW"/>
    <property type="match status" value="1"/>
</dbReference>
<proteinExistence type="predicted"/>
<evidence type="ECO:0000256" key="2">
    <source>
        <dbReference type="SAM" id="SignalP"/>
    </source>
</evidence>
<dbReference type="RefSeq" id="WP_188632535.1">
    <property type="nucleotide sequence ID" value="NZ_BMNQ01000017.1"/>
</dbReference>
<protein>
    <recommendedName>
        <fullName evidence="5">YusW-like protein</fullName>
    </recommendedName>
</protein>
<gene>
    <name evidence="3" type="ORF">GCM10007063_15560</name>
</gene>
<dbReference type="Proteomes" id="UP000658382">
    <property type="component" value="Unassembled WGS sequence"/>
</dbReference>
<feature type="compositionally biased region" description="Basic and acidic residues" evidence="1">
    <location>
        <begin position="70"/>
        <end position="86"/>
    </location>
</feature>
<name>A0A917PVU2_9BACI</name>
<feature type="signal peptide" evidence="2">
    <location>
        <begin position="1"/>
        <end position="21"/>
    </location>
</feature>
<reference evidence="3" key="2">
    <citation type="submission" date="2020-09" db="EMBL/GenBank/DDBJ databases">
        <authorList>
            <person name="Sun Q."/>
            <person name="Ohkuma M."/>
        </authorList>
    </citation>
    <scope>NUCLEOTIDE SEQUENCE</scope>
    <source>
        <strain evidence="3">JCM 12580</strain>
    </source>
</reference>
<sequence>MKRIIAIGASLLLAVMLTACGQSDNQSNGNSDSSSETDNSQQEDMSQNGNDDEKNTEDNNTGSNDSAAKSTEKAKNQDDMKATLDKLDFNEIEVEVSYGKDKEYEAEIEHHENGAVEAEVEDELDGTTIDDDLKAFNNLYPKVSKLQLGKNIDKQDAIDQVLKAFDLQSDYEKFEVEITFKDGTKLSFED</sequence>
<keyword evidence="4" id="KW-1185">Reference proteome</keyword>
<feature type="region of interest" description="Disordered" evidence="1">
    <location>
        <begin position="22"/>
        <end position="86"/>
    </location>
</feature>
<evidence type="ECO:0000313" key="4">
    <source>
        <dbReference type="Proteomes" id="UP000658382"/>
    </source>
</evidence>
<evidence type="ECO:0000256" key="1">
    <source>
        <dbReference type="SAM" id="MobiDB-lite"/>
    </source>
</evidence>
<dbReference type="AlphaFoldDB" id="A0A917PVU2"/>
<accession>A0A917PVU2</accession>
<feature type="compositionally biased region" description="Low complexity" evidence="1">
    <location>
        <begin position="22"/>
        <end position="44"/>
    </location>
</feature>
<dbReference type="PROSITE" id="PS51257">
    <property type="entry name" value="PROKAR_LIPOPROTEIN"/>
    <property type="match status" value="1"/>
</dbReference>
<reference evidence="3" key="1">
    <citation type="journal article" date="2014" name="Int. J. Syst. Evol. Microbiol.">
        <title>Complete genome sequence of Corynebacterium casei LMG S-19264T (=DSM 44701T), isolated from a smear-ripened cheese.</title>
        <authorList>
            <consortium name="US DOE Joint Genome Institute (JGI-PGF)"/>
            <person name="Walter F."/>
            <person name="Albersmeier A."/>
            <person name="Kalinowski J."/>
            <person name="Ruckert C."/>
        </authorList>
    </citation>
    <scope>NUCLEOTIDE SEQUENCE</scope>
    <source>
        <strain evidence="3">JCM 12580</strain>
    </source>
</reference>
<evidence type="ECO:0000313" key="3">
    <source>
        <dbReference type="EMBL" id="GGJ93922.1"/>
    </source>
</evidence>
<organism evidence="3 4">
    <name type="scientific">Lentibacillus kapialis</name>
    <dbReference type="NCBI Taxonomy" id="340214"/>
    <lineage>
        <taxon>Bacteria</taxon>
        <taxon>Bacillati</taxon>
        <taxon>Bacillota</taxon>
        <taxon>Bacilli</taxon>
        <taxon>Bacillales</taxon>
        <taxon>Bacillaceae</taxon>
        <taxon>Lentibacillus</taxon>
    </lineage>
</organism>
<evidence type="ECO:0008006" key="5">
    <source>
        <dbReference type="Google" id="ProtNLM"/>
    </source>
</evidence>
<dbReference type="InterPro" id="IPR025623">
    <property type="entry name" value="YusW"/>
</dbReference>
<dbReference type="EMBL" id="BMNQ01000017">
    <property type="protein sequence ID" value="GGJ93922.1"/>
    <property type="molecule type" value="Genomic_DNA"/>
</dbReference>
<comment type="caution">
    <text evidence="3">The sequence shown here is derived from an EMBL/GenBank/DDBJ whole genome shotgun (WGS) entry which is preliminary data.</text>
</comment>
<keyword evidence="2" id="KW-0732">Signal</keyword>